<gene>
    <name evidence="1" type="ORF">BTA35_0207565</name>
</gene>
<dbReference type="STRING" id="966.BTA35_0207565"/>
<proteinExistence type="predicted"/>
<dbReference type="AlphaFoldDB" id="A0A1T1HDB4"/>
<accession>A0A1T1HDB4</accession>
<dbReference type="Proteomes" id="UP000190064">
    <property type="component" value="Unassembled WGS sequence"/>
</dbReference>
<dbReference type="Gene3D" id="3.10.450.530">
    <property type="entry name" value="Ribonuclease toxin, BrnT, of type II toxin-antitoxin system"/>
    <property type="match status" value="1"/>
</dbReference>
<organism evidence="1 2">
    <name type="scientific">Oceanospirillum linum</name>
    <dbReference type="NCBI Taxonomy" id="966"/>
    <lineage>
        <taxon>Bacteria</taxon>
        <taxon>Pseudomonadati</taxon>
        <taxon>Pseudomonadota</taxon>
        <taxon>Gammaproteobacteria</taxon>
        <taxon>Oceanospirillales</taxon>
        <taxon>Oceanospirillaceae</taxon>
        <taxon>Oceanospirillum</taxon>
    </lineage>
</organism>
<dbReference type="EMBL" id="MTSD02000002">
    <property type="protein sequence ID" value="OOV87848.1"/>
    <property type="molecule type" value="Genomic_DNA"/>
</dbReference>
<keyword evidence="2" id="KW-1185">Reference proteome</keyword>
<dbReference type="InterPro" id="IPR007460">
    <property type="entry name" value="BrnT_toxin"/>
</dbReference>
<dbReference type="Pfam" id="PF04365">
    <property type="entry name" value="BrnT_toxin"/>
    <property type="match status" value="1"/>
</dbReference>
<protein>
    <submittedName>
        <fullName evidence="1">Toxin</fullName>
    </submittedName>
</protein>
<comment type="caution">
    <text evidence="1">The sequence shown here is derived from an EMBL/GenBank/DDBJ whole genome shotgun (WGS) entry which is preliminary data.</text>
</comment>
<dbReference type="InterPro" id="IPR038573">
    <property type="entry name" value="BrnT_sf"/>
</dbReference>
<sequence length="88" mass="10145">MVTFEFDEKKSQSNLEKHGIDFHTAQGLWNDSDLLEIPANTSDEPRFLVIAMLNGKHWSGIITYRGDHIRIISVRRSRKAEVNLYESA</sequence>
<reference evidence="1" key="1">
    <citation type="submission" date="2017-02" db="EMBL/GenBank/DDBJ databases">
        <title>Draft Genome Sequence of the Salt Water Bacterium Oceanospirillum linum ATCC 11336.</title>
        <authorList>
            <person name="Trachtenberg A.M."/>
            <person name="Carney J.G."/>
            <person name="Linnane J.D."/>
            <person name="Rheaume B.A."/>
            <person name="Pitts N.L."/>
            <person name="Mykles D.L."/>
            <person name="Maclea K.S."/>
        </authorList>
    </citation>
    <scope>NUCLEOTIDE SEQUENCE [LARGE SCALE GENOMIC DNA]</scope>
    <source>
        <strain evidence="1">ATCC 11336</strain>
    </source>
</reference>
<name>A0A1T1HDB4_OCELI</name>
<evidence type="ECO:0000313" key="2">
    <source>
        <dbReference type="Proteomes" id="UP000190064"/>
    </source>
</evidence>
<dbReference type="RefSeq" id="WP_078319197.1">
    <property type="nucleotide sequence ID" value="NZ_FXTS01000002.1"/>
</dbReference>
<evidence type="ECO:0000313" key="1">
    <source>
        <dbReference type="EMBL" id="OOV87848.1"/>
    </source>
</evidence>